<evidence type="ECO:0000256" key="3">
    <source>
        <dbReference type="ARBA" id="ARBA00022989"/>
    </source>
</evidence>
<accession>A0ABN2M1Z4</accession>
<dbReference type="InterPro" id="IPR020846">
    <property type="entry name" value="MFS_dom"/>
</dbReference>
<feature type="transmembrane region" description="Helical" evidence="5">
    <location>
        <begin position="243"/>
        <end position="264"/>
    </location>
</feature>
<evidence type="ECO:0000256" key="4">
    <source>
        <dbReference type="ARBA" id="ARBA00023136"/>
    </source>
</evidence>
<sequence>MIETRPRRARLGASLLFFTNGALLSALLPRLPEIKAAFDLSNSAFGLLVIAFPTGAMVAAGSGGPVVRRFGARRVTAIGSVLLAAALALAGAAPAVWVFALAMFVAGLLDAIVDAAQNVQGVIVEEWTGRSIINSLHALWSLGAALGGLIGAFGAARDIPLSTQMLVNGALWAALALLASRWAATPHDSLVEPAEDAPVDSSGPRLWRLLIPLVVLAICGTLVEDIANNWTVLFLGREAGAPAGIAGLGFTVVIAAQFVGRLLGDPMTDRWGRERVAAAGGVLVALGFVLVIAAPVYAVAFAGFALAGFGCATLVPAASPQPAGCPVSRTAPASLCWGG</sequence>
<dbReference type="Proteomes" id="UP001499938">
    <property type="component" value="Unassembled WGS sequence"/>
</dbReference>
<keyword evidence="4 5" id="KW-0472">Membrane</keyword>
<dbReference type="RefSeq" id="WP_344088082.1">
    <property type="nucleotide sequence ID" value="NZ_BAAAPO010000053.1"/>
</dbReference>
<protein>
    <submittedName>
        <fullName evidence="7">MFS transporter</fullName>
    </submittedName>
</protein>
<evidence type="ECO:0000256" key="2">
    <source>
        <dbReference type="ARBA" id="ARBA00022692"/>
    </source>
</evidence>
<evidence type="ECO:0000313" key="8">
    <source>
        <dbReference type="Proteomes" id="UP001499938"/>
    </source>
</evidence>
<feature type="transmembrane region" description="Helical" evidence="5">
    <location>
        <begin position="75"/>
        <end position="93"/>
    </location>
</feature>
<keyword evidence="8" id="KW-1185">Reference proteome</keyword>
<dbReference type="PROSITE" id="PS50850">
    <property type="entry name" value="MFS"/>
    <property type="match status" value="1"/>
</dbReference>
<feature type="domain" description="Major facilitator superfamily (MFS) profile" evidence="6">
    <location>
        <begin position="9"/>
        <end position="339"/>
    </location>
</feature>
<dbReference type="EMBL" id="BAAAPO010000053">
    <property type="protein sequence ID" value="GAA1806775.1"/>
    <property type="molecule type" value="Genomic_DNA"/>
</dbReference>
<evidence type="ECO:0000256" key="1">
    <source>
        <dbReference type="ARBA" id="ARBA00004651"/>
    </source>
</evidence>
<proteinExistence type="predicted"/>
<evidence type="ECO:0000259" key="6">
    <source>
        <dbReference type="PROSITE" id="PS50850"/>
    </source>
</evidence>
<dbReference type="SUPFAM" id="SSF103473">
    <property type="entry name" value="MFS general substrate transporter"/>
    <property type="match status" value="1"/>
</dbReference>
<organism evidence="7 8">
    <name type="scientific">Nostocoides veronense</name>
    <dbReference type="NCBI Taxonomy" id="330836"/>
    <lineage>
        <taxon>Bacteria</taxon>
        <taxon>Bacillati</taxon>
        <taxon>Actinomycetota</taxon>
        <taxon>Actinomycetes</taxon>
        <taxon>Micrococcales</taxon>
        <taxon>Intrasporangiaceae</taxon>
        <taxon>Nostocoides</taxon>
    </lineage>
</organism>
<feature type="transmembrane region" description="Helical" evidence="5">
    <location>
        <begin position="205"/>
        <end position="223"/>
    </location>
</feature>
<dbReference type="InterPro" id="IPR011701">
    <property type="entry name" value="MFS"/>
</dbReference>
<name>A0ABN2M1Z4_9MICO</name>
<keyword evidence="3 5" id="KW-1133">Transmembrane helix</keyword>
<evidence type="ECO:0000256" key="5">
    <source>
        <dbReference type="SAM" id="Phobius"/>
    </source>
</evidence>
<dbReference type="PANTHER" id="PTHR23514:SF13">
    <property type="entry name" value="INNER MEMBRANE PROTEIN YBJJ"/>
    <property type="match status" value="1"/>
</dbReference>
<dbReference type="InterPro" id="IPR036259">
    <property type="entry name" value="MFS_trans_sf"/>
</dbReference>
<dbReference type="Gene3D" id="1.20.1250.20">
    <property type="entry name" value="MFS general substrate transporter like domains"/>
    <property type="match status" value="2"/>
</dbReference>
<dbReference type="PANTHER" id="PTHR23514">
    <property type="entry name" value="BYPASS OF STOP CODON PROTEIN 6"/>
    <property type="match status" value="1"/>
</dbReference>
<keyword evidence="2 5" id="KW-0812">Transmembrane</keyword>
<feature type="transmembrane region" description="Helical" evidence="5">
    <location>
        <begin position="276"/>
        <end position="294"/>
    </location>
</feature>
<reference evidence="7 8" key="1">
    <citation type="journal article" date="2019" name="Int. J. Syst. Evol. Microbiol.">
        <title>The Global Catalogue of Microorganisms (GCM) 10K type strain sequencing project: providing services to taxonomists for standard genome sequencing and annotation.</title>
        <authorList>
            <consortium name="The Broad Institute Genomics Platform"/>
            <consortium name="The Broad Institute Genome Sequencing Center for Infectious Disease"/>
            <person name="Wu L."/>
            <person name="Ma J."/>
        </authorList>
    </citation>
    <scope>NUCLEOTIDE SEQUENCE [LARGE SCALE GENOMIC DNA]</scope>
    <source>
        <strain evidence="7 8">JCM 15592</strain>
    </source>
</reference>
<dbReference type="Pfam" id="PF07690">
    <property type="entry name" value="MFS_1"/>
    <property type="match status" value="1"/>
</dbReference>
<feature type="transmembrane region" description="Helical" evidence="5">
    <location>
        <begin position="43"/>
        <end position="63"/>
    </location>
</feature>
<comment type="subcellular location">
    <subcellularLocation>
        <location evidence="1">Cell membrane</location>
        <topology evidence="1">Multi-pass membrane protein</topology>
    </subcellularLocation>
</comment>
<dbReference type="InterPro" id="IPR051788">
    <property type="entry name" value="MFS_Transporter"/>
</dbReference>
<gene>
    <name evidence="7" type="ORF">GCM10009811_32880</name>
</gene>
<dbReference type="CDD" id="cd17393">
    <property type="entry name" value="MFS_MosC_like"/>
    <property type="match status" value="1"/>
</dbReference>
<comment type="caution">
    <text evidence="7">The sequence shown here is derived from an EMBL/GenBank/DDBJ whole genome shotgun (WGS) entry which is preliminary data.</text>
</comment>
<feature type="transmembrane region" description="Helical" evidence="5">
    <location>
        <begin position="131"/>
        <end position="153"/>
    </location>
</feature>
<evidence type="ECO:0000313" key="7">
    <source>
        <dbReference type="EMBL" id="GAA1806775.1"/>
    </source>
</evidence>
<feature type="transmembrane region" description="Helical" evidence="5">
    <location>
        <begin position="12"/>
        <end position="31"/>
    </location>
</feature>